<comment type="similarity">
    <text evidence="6">Belongs to the binding-protein-dependent transport system permease family.</text>
</comment>
<dbReference type="GO" id="GO:0031460">
    <property type="term" value="P:glycine betaine transport"/>
    <property type="evidence" value="ECO:0007669"/>
    <property type="project" value="TreeGrafter"/>
</dbReference>
<organism evidence="8 9">
    <name type="scientific">Streptomyces coryli</name>
    <dbReference type="NCBI Taxonomy" id="1128680"/>
    <lineage>
        <taxon>Bacteria</taxon>
        <taxon>Bacillati</taxon>
        <taxon>Actinomycetota</taxon>
        <taxon>Actinomycetes</taxon>
        <taxon>Kitasatosporales</taxon>
        <taxon>Streptomycetaceae</taxon>
        <taxon>Streptomyces</taxon>
    </lineage>
</organism>
<dbReference type="PANTHER" id="PTHR30177:SF4">
    <property type="entry name" value="OSMOPROTECTANT IMPORT PERMEASE PROTEIN OSMW"/>
    <property type="match status" value="1"/>
</dbReference>
<sequence>MAVIAEPRTDAAVPRVRPRSPLLAYGRHALMPLLVGAALLALYLYVSGHELDRIERRSLNTEYLTSRIFDHLGLTLLTTALILLVAIPAGILLTRPWARRWASPILVIANIGQALPSLGLIVLLAVSFETLGVNQIAIIAFLAYGILPVLRNTIAGLQQVDRSVIESARGMGMTRGAVLRRIELPLAVPVILAGVRTALVITVGTVALATFVGAGGLGDVINNGINSSRDLVLLSGSVMVAALALLVDWAAGIVEDLLKPRGLS</sequence>
<evidence type="ECO:0000313" key="8">
    <source>
        <dbReference type="EMBL" id="NGN69159.1"/>
    </source>
</evidence>
<gene>
    <name evidence="8" type="ORF">G5C51_35385</name>
</gene>
<dbReference type="AlphaFoldDB" id="A0A6G4UAA3"/>
<dbReference type="PROSITE" id="PS50928">
    <property type="entry name" value="ABC_TM1"/>
    <property type="match status" value="1"/>
</dbReference>
<evidence type="ECO:0000256" key="5">
    <source>
        <dbReference type="ARBA" id="ARBA00023136"/>
    </source>
</evidence>
<dbReference type="SUPFAM" id="SSF161098">
    <property type="entry name" value="MetI-like"/>
    <property type="match status" value="1"/>
</dbReference>
<dbReference type="EMBL" id="JAAKZV010000264">
    <property type="protein sequence ID" value="NGN69159.1"/>
    <property type="molecule type" value="Genomic_DNA"/>
</dbReference>
<name>A0A6G4UAA3_9ACTN</name>
<dbReference type="CDD" id="cd06261">
    <property type="entry name" value="TM_PBP2"/>
    <property type="match status" value="1"/>
</dbReference>
<dbReference type="PANTHER" id="PTHR30177">
    <property type="entry name" value="GLYCINE BETAINE/L-PROLINE TRANSPORT SYSTEM PERMEASE PROTEIN PROW"/>
    <property type="match status" value="1"/>
</dbReference>
<evidence type="ECO:0000259" key="7">
    <source>
        <dbReference type="PROSITE" id="PS50928"/>
    </source>
</evidence>
<reference evidence="8 9" key="1">
    <citation type="submission" date="2020-02" db="EMBL/GenBank/DDBJ databases">
        <title>Whole-genome analyses of novel actinobacteria.</title>
        <authorList>
            <person name="Sahin N."/>
        </authorList>
    </citation>
    <scope>NUCLEOTIDE SEQUENCE [LARGE SCALE GENOMIC DNA]</scope>
    <source>
        <strain evidence="8 9">A7024</strain>
    </source>
</reference>
<keyword evidence="5 6" id="KW-0472">Membrane</keyword>
<keyword evidence="4 6" id="KW-1133">Transmembrane helix</keyword>
<feature type="domain" description="ABC transmembrane type-1" evidence="7">
    <location>
        <begin position="68"/>
        <end position="251"/>
    </location>
</feature>
<evidence type="ECO:0000256" key="1">
    <source>
        <dbReference type="ARBA" id="ARBA00004141"/>
    </source>
</evidence>
<evidence type="ECO:0000256" key="2">
    <source>
        <dbReference type="ARBA" id="ARBA00022448"/>
    </source>
</evidence>
<keyword evidence="3 6" id="KW-0812">Transmembrane</keyword>
<dbReference type="InterPro" id="IPR000515">
    <property type="entry name" value="MetI-like"/>
</dbReference>
<dbReference type="GO" id="GO:0005886">
    <property type="term" value="C:plasma membrane"/>
    <property type="evidence" value="ECO:0007669"/>
    <property type="project" value="UniProtKB-SubCell"/>
</dbReference>
<dbReference type="Pfam" id="PF00528">
    <property type="entry name" value="BPD_transp_1"/>
    <property type="match status" value="1"/>
</dbReference>
<keyword evidence="9" id="KW-1185">Reference proteome</keyword>
<dbReference type="InterPro" id="IPR051204">
    <property type="entry name" value="ABC_transp_perm/SBD"/>
</dbReference>
<feature type="transmembrane region" description="Helical" evidence="6">
    <location>
        <begin position="29"/>
        <end position="48"/>
    </location>
</feature>
<proteinExistence type="inferred from homology"/>
<evidence type="ECO:0000256" key="4">
    <source>
        <dbReference type="ARBA" id="ARBA00022989"/>
    </source>
</evidence>
<feature type="transmembrane region" description="Helical" evidence="6">
    <location>
        <begin position="231"/>
        <end position="254"/>
    </location>
</feature>
<protein>
    <submittedName>
        <fullName evidence="8">ABC transporter permease</fullName>
    </submittedName>
</protein>
<feature type="transmembrane region" description="Helical" evidence="6">
    <location>
        <begin position="105"/>
        <end position="126"/>
    </location>
</feature>
<dbReference type="RefSeq" id="WP_165243838.1">
    <property type="nucleotide sequence ID" value="NZ_JAAKZV010000264.1"/>
</dbReference>
<feature type="transmembrane region" description="Helical" evidence="6">
    <location>
        <begin position="132"/>
        <end position="150"/>
    </location>
</feature>
<evidence type="ECO:0000313" key="9">
    <source>
        <dbReference type="Proteomes" id="UP000481583"/>
    </source>
</evidence>
<comment type="subcellular location">
    <subcellularLocation>
        <location evidence="6">Cell membrane</location>
        <topology evidence="6">Multi-pass membrane protein</topology>
    </subcellularLocation>
    <subcellularLocation>
        <location evidence="1">Membrane</location>
        <topology evidence="1">Multi-pass membrane protein</topology>
    </subcellularLocation>
</comment>
<comment type="caution">
    <text evidence="8">The sequence shown here is derived from an EMBL/GenBank/DDBJ whole genome shotgun (WGS) entry which is preliminary data.</text>
</comment>
<evidence type="ECO:0000256" key="6">
    <source>
        <dbReference type="RuleBase" id="RU363032"/>
    </source>
</evidence>
<feature type="transmembrane region" description="Helical" evidence="6">
    <location>
        <begin position="184"/>
        <end position="211"/>
    </location>
</feature>
<dbReference type="Gene3D" id="1.10.3720.10">
    <property type="entry name" value="MetI-like"/>
    <property type="match status" value="1"/>
</dbReference>
<dbReference type="Proteomes" id="UP000481583">
    <property type="component" value="Unassembled WGS sequence"/>
</dbReference>
<keyword evidence="2 6" id="KW-0813">Transport</keyword>
<dbReference type="GO" id="GO:0055085">
    <property type="term" value="P:transmembrane transport"/>
    <property type="evidence" value="ECO:0007669"/>
    <property type="project" value="InterPro"/>
</dbReference>
<accession>A0A6G4UAA3</accession>
<feature type="transmembrane region" description="Helical" evidence="6">
    <location>
        <begin position="68"/>
        <end position="93"/>
    </location>
</feature>
<dbReference type="InterPro" id="IPR035906">
    <property type="entry name" value="MetI-like_sf"/>
</dbReference>
<evidence type="ECO:0000256" key="3">
    <source>
        <dbReference type="ARBA" id="ARBA00022692"/>
    </source>
</evidence>